<comment type="similarity">
    <text evidence="1">Belongs to the RutC family.</text>
</comment>
<organism evidence="2 3">
    <name type="scientific">Hwanghaeella grinnelliae</name>
    <dbReference type="NCBI Taxonomy" id="2500179"/>
    <lineage>
        <taxon>Bacteria</taxon>
        <taxon>Pseudomonadati</taxon>
        <taxon>Pseudomonadota</taxon>
        <taxon>Alphaproteobacteria</taxon>
        <taxon>Rhodospirillales</taxon>
        <taxon>Rhodospirillaceae</taxon>
        <taxon>Hwanghaeella</taxon>
    </lineage>
</organism>
<dbReference type="GO" id="GO:0005829">
    <property type="term" value="C:cytosol"/>
    <property type="evidence" value="ECO:0007669"/>
    <property type="project" value="TreeGrafter"/>
</dbReference>
<dbReference type="OrthoDB" id="583118at2"/>
<keyword evidence="3" id="KW-1185">Reference proteome</keyword>
<dbReference type="AlphaFoldDB" id="A0A3S2VR54"/>
<dbReference type="PANTHER" id="PTHR11803">
    <property type="entry name" value="2-IMINOBUTANOATE/2-IMINOPROPANOATE DEAMINASE RIDA"/>
    <property type="match status" value="1"/>
</dbReference>
<reference evidence="3" key="1">
    <citation type="submission" date="2019-01" db="EMBL/GenBank/DDBJ databases">
        <title>Gri0909 isolated from a small marine red alga.</title>
        <authorList>
            <person name="Kim J."/>
            <person name="Jeong S.E."/>
            <person name="Jeon C.O."/>
        </authorList>
    </citation>
    <scope>NUCLEOTIDE SEQUENCE [LARGE SCALE GENOMIC DNA]</scope>
    <source>
        <strain evidence="3">Gri0909</strain>
    </source>
</reference>
<dbReference type="InterPro" id="IPR006175">
    <property type="entry name" value="YjgF/YER057c/UK114"/>
</dbReference>
<evidence type="ECO:0000256" key="1">
    <source>
        <dbReference type="ARBA" id="ARBA00010552"/>
    </source>
</evidence>
<dbReference type="RefSeq" id="WP_127763806.1">
    <property type="nucleotide sequence ID" value="NZ_SADE01000001.1"/>
</dbReference>
<dbReference type="Pfam" id="PF01042">
    <property type="entry name" value="Ribonuc_L-PSP"/>
    <property type="match status" value="1"/>
</dbReference>
<dbReference type="GO" id="GO:0019239">
    <property type="term" value="F:deaminase activity"/>
    <property type="evidence" value="ECO:0007669"/>
    <property type="project" value="TreeGrafter"/>
</dbReference>
<comment type="caution">
    <text evidence="2">The sequence shown here is derived from an EMBL/GenBank/DDBJ whole genome shotgun (WGS) entry which is preliminary data.</text>
</comment>
<accession>A0A3S2VR54</accession>
<proteinExistence type="inferred from homology"/>
<dbReference type="SUPFAM" id="SSF55298">
    <property type="entry name" value="YjgF-like"/>
    <property type="match status" value="1"/>
</dbReference>
<evidence type="ECO:0000313" key="2">
    <source>
        <dbReference type="EMBL" id="RVU38435.1"/>
    </source>
</evidence>
<gene>
    <name evidence="2" type="ORF">EOI86_03885</name>
</gene>
<protein>
    <submittedName>
        <fullName evidence="2">RidA family protein</fullName>
    </submittedName>
</protein>
<dbReference type="CDD" id="cd00448">
    <property type="entry name" value="YjgF_YER057c_UK114_family"/>
    <property type="match status" value="1"/>
</dbReference>
<dbReference type="Proteomes" id="UP000287447">
    <property type="component" value="Unassembled WGS sequence"/>
</dbReference>
<sequence length="135" mass="14586">MPRTVIRPPSLSFQPRPTFPYSPGATDGRLVYTAGQVSWGPDGNLVGVGDIVAQTRQTLSNVMAVLETAGATLDDVLKCNVYLKDMGDFQAMNAEFARVFPNDPPARTTVQTPLSDPEMLVEIEAVASLYRADTP</sequence>
<dbReference type="InterPro" id="IPR035959">
    <property type="entry name" value="RutC-like_sf"/>
</dbReference>
<evidence type="ECO:0000313" key="3">
    <source>
        <dbReference type="Proteomes" id="UP000287447"/>
    </source>
</evidence>
<dbReference type="EMBL" id="SADE01000001">
    <property type="protein sequence ID" value="RVU38435.1"/>
    <property type="molecule type" value="Genomic_DNA"/>
</dbReference>
<dbReference type="PANTHER" id="PTHR11803:SF58">
    <property type="entry name" value="PROTEIN HMF1-RELATED"/>
    <property type="match status" value="1"/>
</dbReference>
<dbReference type="Gene3D" id="3.30.1330.40">
    <property type="entry name" value="RutC-like"/>
    <property type="match status" value="1"/>
</dbReference>
<name>A0A3S2VR54_9PROT</name>